<dbReference type="InterPro" id="IPR001638">
    <property type="entry name" value="Solute-binding_3/MltF_N"/>
</dbReference>
<dbReference type="AlphaFoldDB" id="G5GEQ5"/>
<gene>
    <name evidence="6" type="ORF">HMPREF9333_00043</name>
</gene>
<evidence type="ECO:0008006" key="8">
    <source>
        <dbReference type="Google" id="ProtNLM"/>
    </source>
</evidence>
<dbReference type="SUPFAM" id="SSF53850">
    <property type="entry name" value="Periplasmic binding protein-like II"/>
    <property type="match status" value="1"/>
</dbReference>
<feature type="compositionally biased region" description="Low complexity" evidence="2">
    <location>
        <begin position="24"/>
        <end position="34"/>
    </location>
</feature>
<comment type="caution">
    <text evidence="6">The sequence shown here is derived from an EMBL/GenBank/DDBJ whole genome shotgun (WGS) entry which is preliminary data.</text>
</comment>
<keyword evidence="7" id="KW-1185">Reference proteome</keyword>
<dbReference type="PANTHER" id="PTHR35936:SF17">
    <property type="entry name" value="ARGININE-BINDING EXTRACELLULAR PROTEIN ARTP"/>
    <property type="match status" value="1"/>
</dbReference>
<evidence type="ECO:0000259" key="4">
    <source>
        <dbReference type="SMART" id="SM00062"/>
    </source>
</evidence>
<feature type="domain" description="Ionotropic glutamate receptor C-terminal" evidence="5">
    <location>
        <begin position="73"/>
        <end position="288"/>
    </location>
</feature>
<feature type="domain" description="Solute-binding protein family 3/N-terminal" evidence="4">
    <location>
        <begin position="73"/>
        <end position="289"/>
    </location>
</feature>
<evidence type="ECO:0000256" key="1">
    <source>
        <dbReference type="ARBA" id="ARBA00022729"/>
    </source>
</evidence>
<feature type="signal peptide" evidence="3">
    <location>
        <begin position="1"/>
        <end position="22"/>
    </location>
</feature>
<protein>
    <recommendedName>
        <fullName evidence="8">Solute-binding protein family 3/N-terminal domain-containing protein</fullName>
    </recommendedName>
</protein>
<dbReference type="RefSeq" id="WP_005538953.1">
    <property type="nucleotide sequence ID" value="NZ_JH378829.1"/>
</dbReference>
<dbReference type="PANTHER" id="PTHR35936">
    <property type="entry name" value="MEMBRANE-BOUND LYTIC MUREIN TRANSGLYCOSYLASE F"/>
    <property type="match status" value="1"/>
</dbReference>
<dbReference type="Gene3D" id="3.40.190.10">
    <property type="entry name" value="Periplasmic binding protein-like II"/>
    <property type="match status" value="2"/>
</dbReference>
<sequence>MKKILILMAAAGLAVFMITACSSNQSSTQSQPSDTKSEMQSGASDSKNTADDKSDAKGDTSDAGSLQTVKKGKLIMATNAEFPPYEFHEGDDIVGIDAEIAGEIAKKLGLELEIEDVAFSAVIPEVISGKADMVMAGMSVTEERKQNVDFSKTYADTVQVIIVKDNSDIAKPEHLEKKTIGVQEGTTGAILAEGVKDANIESYNKGVDAVQSLIQNKVDAVIIDEETAKALIKDTSGIKILDTAFAKEEYAIAVKKGNKELLTQIDKALAELESEGKIKEIVKKYIKAE</sequence>
<organism evidence="6 7">
    <name type="scientific">Johnsonella ignava ATCC 51276</name>
    <dbReference type="NCBI Taxonomy" id="679200"/>
    <lineage>
        <taxon>Bacteria</taxon>
        <taxon>Bacillati</taxon>
        <taxon>Bacillota</taxon>
        <taxon>Clostridia</taxon>
        <taxon>Lachnospirales</taxon>
        <taxon>Lachnospiraceae</taxon>
        <taxon>Johnsonella</taxon>
    </lineage>
</organism>
<dbReference type="PROSITE" id="PS51257">
    <property type="entry name" value="PROKAR_LIPOPROTEIN"/>
    <property type="match status" value="1"/>
</dbReference>
<evidence type="ECO:0000313" key="6">
    <source>
        <dbReference type="EMBL" id="EHI56793.1"/>
    </source>
</evidence>
<evidence type="ECO:0000256" key="2">
    <source>
        <dbReference type="SAM" id="MobiDB-lite"/>
    </source>
</evidence>
<proteinExistence type="predicted"/>
<dbReference type="Pfam" id="PF00497">
    <property type="entry name" value="SBP_bac_3"/>
    <property type="match status" value="1"/>
</dbReference>
<dbReference type="EMBL" id="ACZL01000002">
    <property type="protein sequence ID" value="EHI56793.1"/>
    <property type="molecule type" value="Genomic_DNA"/>
</dbReference>
<dbReference type="STRING" id="679200.HMPREF9333_00043"/>
<dbReference type="SMART" id="SM00062">
    <property type="entry name" value="PBPb"/>
    <property type="match status" value="1"/>
</dbReference>
<evidence type="ECO:0000256" key="3">
    <source>
        <dbReference type="SAM" id="SignalP"/>
    </source>
</evidence>
<dbReference type="eggNOG" id="COG0834">
    <property type="taxonomic scope" value="Bacteria"/>
</dbReference>
<reference evidence="6 7" key="1">
    <citation type="submission" date="2011-08" db="EMBL/GenBank/DDBJ databases">
        <title>The Genome Sequence of Johnsonella ignava ATCC 51276.</title>
        <authorList>
            <consortium name="The Broad Institute Genome Sequencing Platform"/>
            <person name="Earl A."/>
            <person name="Ward D."/>
            <person name="Feldgarden M."/>
            <person name="Gevers D."/>
            <person name="Izard J."/>
            <person name="Blanton J.M."/>
            <person name="Baranova O.V."/>
            <person name="Dewhirst F.E."/>
            <person name="Young S.K."/>
            <person name="Zeng Q."/>
            <person name="Gargeya S."/>
            <person name="Fitzgerald M."/>
            <person name="Haas B."/>
            <person name="Abouelleil A."/>
            <person name="Alvarado L."/>
            <person name="Arachchi H.M."/>
            <person name="Berlin A."/>
            <person name="Brown A."/>
            <person name="Chapman S.B."/>
            <person name="Chen Z."/>
            <person name="Dunbar C."/>
            <person name="Freedman E."/>
            <person name="Gearin G."/>
            <person name="Gellesch M."/>
            <person name="Goldberg J."/>
            <person name="Griggs A."/>
            <person name="Gujja S."/>
            <person name="Heiman D."/>
            <person name="Howarth C."/>
            <person name="Larson L."/>
            <person name="Lui A."/>
            <person name="MacDonald P.J.P."/>
            <person name="Montmayeur A."/>
            <person name="Murphy C."/>
            <person name="Neiman D."/>
            <person name="Pearson M."/>
            <person name="Priest M."/>
            <person name="Roberts A."/>
            <person name="Saif S."/>
            <person name="Shea T."/>
            <person name="Shenoy N."/>
            <person name="Sisk P."/>
            <person name="Stolte C."/>
            <person name="Sykes S."/>
            <person name="Wortman J."/>
            <person name="Nusbaum C."/>
            <person name="Birren B."/>
        </authorList>
    </citation>
    <scope>NUCLEOTIDE SEQUENCE [LARGE SCALE GENOMIC DNA]</scope>
    <source>
        <strain evidence="6 7">ATCC 51276</strain>
    </source>
</reference>
<accession>G5GEQ5</accession>
<dbReference type="GO" id="GO:0015276">
    <property type="term" value="F:ligand-gated monoatomic ion channel activity"/>
    <property type="evidence" value="ECO:0007669"/>
    <property type="project" value="InterPro"/>
</dbReference>
<dbReference type="HOGENOM" id="CLU_019602_18_2_9"/>
<feature type="region of interest" description="Disordered" evidence="2">
    <location>
        <begin position="24"/>
        <end position="64"/>
    </location>
</feature>
<dbReference type="OrthoDB" id="9774451at2"/>
<evidence type="ECO:0000313" key="7">
    <source>
        <dbReference type="Proteomes" id="UP000003011"/>
    </source>
</evidence>
<dbReference type="GO" id="GO:0016020">
    <property type="term" value="C:membrane"/>
    <property type="evidence" value="ECO:0007669"/>
    <property type="project" value="InterPro"/>
</dbReference>
<name>G5GEQ5_9FIRM</name>
<feature type="compositionally biased region" description="Polar residues" evidence="2">
    <location>
        <begin position="38"/>
        <end position="47"/>
    </location>
</feature>
<dbReference type="SMART" id="SM00079">
    <property type="entry name" value="PBPe"/>
    <property type="match status" value="1"/>
</dbReference>
<keyword evidence="1 3" id="KW-0732">Signal</keyword>
<feature type="chain" id="PRO_5003477214" description="Solute-binding protein family 3/N-terminal domain-containing protein" evidence="3">
    <location>
        <begin position="23"/>
        <end position="289"/>
    </location>
</feature>
<feature type="compositionally biased region" description="Basic and acidic residues" evidence="2">
    <location>
        <begin position="48"/>
        <end position="60"/>
    </location>
</feature>
<dbReference type="InterPro" id="IPR001320">
    <property type="entry name" value="Iontro_rcpt_C"/>
</dbReference>
<dbReference type="Proteomes" id="UP000003011">
    <property type="component" value="Unassembled WGS sequence"/>
</dbReference>
<evidence type="ECO:0000259" key="5">
    <source>
        <dbReference type="SMART" id="SM00079"/>
    </source>
</evidence>